<protein>
    <submittedName>
        <fullName evidence="2">Uncharacterized protein</fullName>
    </submittedName>
</protein>
<dbReference type="Proteomes" id="UP000027222">
    <property type="component" value="Unassembled WGS sequence"/>
</dbReference>
<name>A0A067S2H7_GALM3</name>
<feature type="compositionally biased region" description="Basic and acidic residues" evidence="1">
    <location>
        <begin position="66"/>
        <end position="78"/>
    </location>
</feature>
<feature type="region of interest" description="Disordered" evidence="1">
    <location>
        <begin position="153"/>
        <end position="172"/>
    </location>
</feature>
<reference evidence="3" key="1">
    <citation type="journal article" date="2014" name="Proc. Natl. Acad. Sci. U.S.A.">
        <title>Extensive sampling of basidiomycete genomes demonstrates inadequacy of the white-rot/brown-rot paradigm for wood decay fungi.</title>
        <authorList>
            <person name="Riley R."/>
            <person name="Salamov A.A."/>
            <person name="Brown D.W."/>
            <person name="Nagy L.G."/>
            <person name="Floudas D."/>
            <person name="Held B.W."/>
            <person name="Levasseur A."/>
            <person name="Lombard V."/>
            <person name="Morin E."/>
            <person name="Otillar R."/>
            <person name="Lindquist E.A."/>
            <person name="Sun H."/>
            <person name="LaButti K.M."/>
            <person name="Schmutz J."/>
            <person name="Jabbour D."/>
            <person name="Luo H."/>
            <person name="Baker S.E."/>
            <person name="Pisabarro A.G."/>
            <person name="Walton J.D."/>
            <person name="Blanchette R.A."/>
            <person name="Henrissat B."/>
            <person name="Martin F."/>
            <person name="Cullen D."/>
            <person name="Hibbett D.S."/>
            <person name="Grigoriev I.V."/>
        </authorList>
    </citation>
    <scope>NUCLEOTIDE SEQUENCE [LARGE SCALE GENOMIC DNA]</scope>
    <source>
        <strain evidence="3">CBS 339.88</strain>
    </source>
</reference>
<feature type="compositionally biased region" description="Basic and acidic residues" evidence="1">
    <location>
        <begin position="25"/>
        <end position="59"/>
    </location>
</feature>
<accession>A0A067S2H7</accession>
<feature type="region of interest" description="Disordered" evidence="1">
    <location>
        <begin position="1"/>
        <end position="92"/>
    </location>
</feature>
<dbReference type="EMBL" id="KL142631">
    <property type="protein sequence ID" value="KDR64961.1"/>
    <property type="molecule type" value="Genomic_DNA"/>
</dbReference>
<keyword evidence="3" id="KW-1185">Reference proteome</keyword>
<dbReference type="HOGENOM" id="CLU_1558966_0_0_1"/>
<organism evidence="2 3">
    <name type="scientific">Galerina marginata (strain CBS 339.88)</name>
    <dbReference type="NCBI Taxonomy" id="685588"/>
    <lineage>
        <taxon>Eukaryota</taxon>
        <taxon>Fungi</taxon>
        <taxon>Dikarya</taxon>
        <taxon>Basidiomycota</taxon>
        <taxon>Agaricomycotina</taxon>
        <taxon>Agaricomycetes</taxon>
        <taxon>Agaricomycetidae</taxon>
        <taxon>Agaricales</taxon>
        <taxon>Agaricineae</taxon>
        <taxon>Strophariaceae</taxon>
        <taxon>Galerina</taxon>
    </lineage>
</organism>
<sequence>MSSNGVKKVVTFDVPISTSQPQCLTERDMTGESRVAGDHRGVPEKQMNKDVPEISERNDRKRKRIDLKNAKDDTHLDSSRGAGSKASGLQGNDEDIPLLLRRLLLQIKKEHAATRKENAIFQQTLLQRVESLREFVNQKSNGCMCHLGQEISDSRKDATSKEGEKTRLTNSV</sequence>
<evidence type="ECO:0000313" key="3">
    <source>
        <dbReference type="Proteomes" id="UP000027222"/>
    </source>
</evidence>
<feature type="non-terminal residue" evidence="2">
    <location>
        <position position="172"/>
    </location>
</feature>
<gene>
    <name evidence="2" type="ORF">GALMADRAFT_217738</name>
</gene>
<proteinExistence type="predicted"/>
<dbReference type="AlphaFoldDB" id="A0A067S2H7"/>
<evidence type="ECO:0000256" key="1">
    <source>
        <dbReference type="SAM" id="MobiDB-lite"/>
    </source>
</evidence>
<evidence type="ECO:0000313" key="2">
    <source>
        <dbReference type="EMBL" id="KDR64961.1"/>
    </source>
</evidence>